<evidence type="ECO:0008006" key="3">
    <source>
        <dbReference type="Google" id="ProtNLM"/>
    </source>
</evidence>
<evidence type="ECO:0000313" key="1">
    <source>
        <dbReference type="EMBL" id="GIJ66245.1"/>
    </source>
</evidence>
<accession>A0A8J3ZRL3</accession>
<organism evidence="1 2">
    <name type="scientific">Virgisporangium ochraceum</name>
    <dbReference type="NCBI Taxonomy" id="65505"/>
    <lineage>
        <taxon>Bacteria</taxon>
        <taxon>Bacillati</taxon>
        <taxon>Actinomycetota</taxon>
        <taxon>Actinomycetes</taxon>
        <taxon>Micromonosporales</taxon>
        <taxon>Micromonosporaceae</taxon>
        <taxon>Virgisporangium</taxon>
    </lineage>
</organism>
<comment type="caution">
    <text evidence="1">The sequence shown here is derived from an EMBL/GenBank/DDBJ whole genome shotgun (WGS) entry which is preliminary data.</text>
</comment>
<reference evidence="1" key="1">
    <citation type="submission" date="2021-01" db="EMBL/GenBank/DDBJ databases">
        <title>Whole genome shotgun sequence of Virgisporangium ochraceum NBRC 16418.</title>
        <authorList>
            <person name="Komaki H."/>
            <person name="Tamura T."/>
        </authorList>
    </citation>
    <scope>NUCLEOTIDE SEQUENCE</scope>
    <source>
        <strain evidence="1">NBRC 16418</strain>
    </source>
</reference>
<dbReference type="Proteomes" id="UP000635606">
    <property type="component" value="Unassembled WGS sequence"/>
</dbReference>
<name>A0A8J3ZRL3_9ACTN</name>
<sequence length="116" mass="13069">MPQRATVEWNGEEIKKKVRAAAIQGITLAAEHLLGESRTLVPLEEGTLERSGTVVVDETNLRATVTYDTPYAVRQHEELNYRHAPGRQAKYLETPMATERDTMQAIIAAQIRRALR</sequence>
<proteinExistence type="predicted"/>
<protein>
    <recommendedName>
        <fullName evidence="3">Phage protein, HK97 gp10 family</fullName>
    </recommendedName>
</protein>
<keyword evidence="2" id="KW-1185">Reference proteome</keyword>
<gene>
    <name evidence="1" type="ORF">Voc01_011620</name>
</gene>
<dbReference type="AlphaFoldDB" id="A0A8J3ZRL3"/>
<evidence type="ECO:0000313" key="2">
    <source>
        <dbReference type="Proteomes" id="UP000635606"/>
    </source>
</evidence>
<dbReference type="RefSeq" id="WP_203926228.1">
    <property type="nucleotide sequence ID" value="NZ_BOPH01000017.1"/>
</dbReference>
<dbReference type="EMBL" id="BOPH01000017">
    <property type="protein sequence ID" value="GIJ66245.1"/>
    <property type="molecule type" value="Genomic_DNA"/>
</dbReference>